<name>A0A8J9YU95_BRALA</name>
<gene>
    <name evidence="1" type="primary">Hypp6422</name>
    <name evidence="1" type="ORF">BLAG_LOCUS5267</name>
</gene>
<organism evidence="1 2">
    <name type="scientific">Branchiostoma lanceolatum</name>
    <name type="common">Common lancelet</name>
    <name type="synonym">Amphioxus lanceolatum</name>
    <dbReference type="NCBI Taxonomy" id="7740"/>
    <lineage>
        <taxon>Eukaryota</taxon>
        <taxon>Metazoa</taxon>
        <taxon>Chordata</taxon>
        <taxon>Cephalochordata</taxon>
        <taxon>Leptocardii</taxon>
        <taxon>Amphioxiformes</taxon>
        <taxon>Branchiostomatidae</taxon>
        <taxon>Branchiostoma</taxon>
    </lineage>
</organism>
<evidence type="ECO:0000313" key="1">
    <source>
        <dbReference type="EMBL" id="CAH1241788.1"/>
    </source>
</evidence>
<protein>
    <submittedName>
        <fullName evidence="1">Hypp6422 protein</fullName>
    </submittedName>
</protein>
<keyword evidence="2" id="KW-1185">Reference proteome</keyword>
<dbReference type="Proteomes" id="UP000838412">
    <property type="component" value="Chromosome 12"/>
</dbReference>
<dbReference type="OrthoDB" id="10008039at2759"/>
<proteinExistence type="predicted"/>
<dbReference type="AlphaFoldDB" id="A0A8J9YU95"/>
<reference evidence="1" key="1">
    <citation type="submission" date="2022-01" db="EMBL/GenBank/DDBJ databases">
        <authorList>
            <person name="Braso-Vives M."/>
        </authorList>
    </citation>
    <scope>NUCLEOTIDE SEQUENCE</scope>
</reference>
<sequence>MSKLLGSLNERRRLKYAIHFEQQIAKDDSFWDFTDVLNREQELKHEVLNSKLRRQTFALKEESRRLDKLMIVGNRLQQKEDTIVTTETTKNTSTCVQNERLRQKNLTLSSITVYSQDPLKDSGAVSPSPVKKAYYWLQQFVCSPARRKLARLKASFLEITNNRNTVQRSPTVVTRDLKMR</sequence>
<evidence type="ECO:0000313" key="2">
    <source>
        <dbReference type="Proteomes" id="UP000838412"/>
    </source>
</evidence>
<dbReference type="EMBL" id="OV696697">
    <property type="protein sequence ID" value="CAH1241788.1"/>
    <property type="molecule type" value="Genomic_DNA"/>
</dbReference>
<accession>A0A8J9YU95</accession>